<dbReference type="Gene3D" id="3.40.50.2300">
    <property type="match status" value="2"/>
</dbReference>
<feature type="signal peptide" evidence="3">
    <location>
        <begin position="1"/>
        <end position="38"/>
    </location>
</feature>
<accession>A0A0K0LCG4</accession>
<dbReference type="SUPFAM" id="SSF53822">
    <property type="entry name" value="Periplasmic binding protein-like I"/>
    <property type="match status" value="1"/>
</dbReference>
<name>A0A0K0LCG4_9BACT</name>
<sequence length="391" mass="41529">MNATLMTWSRRMVRALAMPGLLAVAAGLCGVAAAPARAAELVVGQVAPLSGVLATTGAQMVLGGKIYFDAVNAQGGVHGATIRQEVVDDGYKVADTVRLTREMLAKPEVVALYGFAGTANITQLLADGVLEQGGAALVAPYTGGESLRNPFNPWIFHVRAGYADEAEHMVQQLTTLGMNRIAVMYQDDGFGKAGLAGVEAALTKRSLKLVVSAGYERNTDKVEDAVKAVKAADVHAVIMIAVNKPAAAFVKQYREQGGGAQLYNISVVDPAELVKLAGLKNAHGLGISQVVPYPYRPMLPVVREYQALLKKYAPDAEINYTSFEQFLGAKVLVEALRRAGPAPTRAKVVKALESLQNYDLGGITLSYSPTNRIGSRYVEVTVIGSNGRLMK</sequence>
<reference evidence="5" key="1">
    <citation type="submission" date="2014-09" db="EMBL/GenBank/DDBJ databases">
        <authorList>
            <person name="Magalhaes I.L.F."/>
            <person name="Oliveira U."/>
            <person name="Santos F.R."/>
            <person name="Vidigal T.H.D.A."/>
            <person name="Brescovit A.D."/>
            <person name="Santos A.J."/>
        </authorList>
    </citation>
    <scope>NUCLEOTIDE SEQUENCE</scope>
</reference>
<evidence type="ECO:0000259" key="4">
    <source>
        <dbReference type="Pfam" id="PF13458"/>
    </source>
</evidence>
<evidence type="ECO:0000313" key="5">
    <source>
        <dbReference type="EMBL" id="AIW81419.1"/>
    </source>
</evidence>
<dbReference type="CDD" id="cd06326">
    <property type="entry name" value="PBP1_ABC_ligand_binding-like"/>
    <property type="match status" value="1"/>
</dbReference>
<feature type="domain" description="Leucine-binding protein" evidence="4">
    <location>
        <begin position="42"/>
        <end position="383"/>
    </location>
</feature>
<protein>
    <submittedName>
        <fullName evidence="5">Extracellular ligand-binding receptor</fullName>
    </submittedName>
</protein>
<dbReference type="PANTHER" id="PTHR47235:SF1">
    <property type="entry name" value="BLR6548 PROTEIN"/>
    <property type="match status" value="1"/>
</dbReference>
<feature type="chain" id="PRO_5005450956" evidence="3">
    <location>
        <begin position="39"/>
        <end position="391"/>
    </location>
</feature>
<proteinExistence type="inferred from homology"/>
<dbReference type="InterPro" id="IPR028081">
    <property type="entry name" value="Leu-bd"/>
</dbReference>
<evidence type="ECO:0000256" key="3">
    <source>
        <dbReference type="SAM" id="SignalP"/>
    </source>
</evidence>
<dbReference type="Pfam" id="PF13458">
    <property type="entry name" value="Peripla_BP_6"/>
    <property type="match status" value="1"/>
</dbReference>
<dbReference type="EMBL" id="KM669733">
    <property type="protein sequence ID" value="AIW81419.1"/>
    <property type="molecule type" value="Genomic_DNA"/>
</dbReference>
<dbReference type="AlphaFoldDB" id="A0A0K0LCG4"/>
<evidence type="ECO:0000256" key="2">
    <source>
        <dbReference type="ARBA" id="ARBA00022729"/>
    </source>
</evidence>
<dbReference type="PANTHER" id="PTHR47235">
    <property type="entry name" value="BLR6548 PROTEIN"/>
    <property type="match status" value="1"/>
</dbReference>
<keyword evidence="2 3" id="KW-0732">Signal</keyword>
<dbReference type="InterPro" id="IPR028082">
    <property type="entry name" value="Peripla_BP_I"/>
</dbReference>
<evidence type="ECO:0000256" key="1">
    <source>
        <dbReference type="ARBA" id="ARBA00010062"/>
    </source>
</evidence>
<comment type="similarity">
    <text evidence="1">Belongs to the leucine-binding protein family.</text>
</comment>
<organism evidence="5">
    <name type="scientific">uncultured bacterium TB94_p</name>
    <dbReference type="NCBI Taxonomy" id="1552146"/>
    <lineage>
        <taxon>Bacteria</taxon>
        <taxon>environmental samples</taxon>
    </lineage>
</organism>
<keyword evidence="5" id="KW-0675">Receptor</keyword>